<comment type="caution">
    <text evidence="1">The sequence shown here is derived from an EMBL/GenBank/DDBJ whole genome shotgun (WGS) entry which is preliminary data.</text>
</comment>
<dbReference type="Proteomes" id="UP001589747">
    <property type="component" value="Unassembled WGS sequence"/>
</dbReference>
<sequence>MSTTRQLYTLWDDLKRLDLGDSGACPAKWQGRDALYLEKLNSAVFLRDEVSFRSFRLQAEVAIPHEVGFIGLVFGAKDPANYELIYLAPVEIQYDPIMNGSMTWQIYNGPSYQLPLPNMTGAWQTFTVEVQPEGAIAYLGDGTGPRLVLSSLQHGGTIGKLGIWSFLPSYIRNLSIEEIEPAPLERRTTDLQKLQSETYITAWQVSDPFLADQTDERNWAEAFVEENGTLNINRIHKAEPGVSVEVRSTVTVAEEQETTLSLGFSDGIRLWLNDKEIYQGEWFWKPPAHDGRIRPDLMNIPVKWHAGLNTIRAEIKQTESFGWGLAVKTGLHA</sequence>
<reference evidence="1 2" key="1">
    <citation type="submission" date="2024-09" db="EMBL/GenBank/DDBJ databases">
        <authorList>
            <person name="Sun Q."/>
            <person name="Mori K."/>
        </authorList>
    </citation>
    <scope>NUCLEOTIDE SEQUENCE [LARGE SCALE GENOMIC DNA]</scope>
    <source>
        <strain evidence="1 2">TISTR 2452</strain>
    </source>
</reference>
<protein>
    <recommendedName>
        <fullName evidence="3">3-keto-disaccharide hydrolase domain-containing protein</fullName>
    </recommendedName>
</protein>
<dbReference type="EMBL" id="JBHMDO010000003">
    <property type="protein sequence ID" value="MFB9324580.1"/>
    <property type="molecule type" value="Genomic_DNA"/>
</dbReference>
<dbReference type="RefSeq" id="WP_377488738.1">
    <property type="nucleotide sequence ID" value="NZ_JBHMDO010000003.1"/>
</dbReference>
<organism evidence="1 2">
    <name type="scientific">Paenibacillus aurantiacus</name>
    <dbReference type="NCBI Taxonomy" id="1936118"/>
    <lineage>
        <taxon>Bacteria</taxon>
        <taxon>Bacillati</taxon>
        <taxon>Bacillota</taxon>
        <taxon>Bacilli</taxon>
        <taxon>Bacillales</taxon>
        <taxon>Paenibacillaceae</taxon>
        <taxon>Paenibacillus</taxon>
    </lineage>
</organism>
<name>A0ABV5KH75_9BACL</name>
<accession>A0ABV5KH75</accession>
<evidence type="ECO:0000313" key="1">
    <source>
        <dbReference type="EMBL" id="MFB9324580.1"/>
    </source>
</evidence>
<evidence type="ECO:0008006" key="3">
    <source>
        <dbReference type="Google" id="ProtNLM"/>
    </source>
</evidence>
<keyword evidence="2" id="KW-1185">Reference proteome</keyword>
<proteinExistence type="predicted"/>
<gene>
    <name evidence="1" type="ORF">ACFFSY_01335</name>
</gene>
<evidence type="ECO:0000313" key="2">
    <source>
        <dbReference type="Proteomes" id="UP001589747"/>
    </source>
</evidence>